<dbReference type="InterPro" id="IPR003347">
    <property type="entry name" value="JmjC_dom"/>
</dbReference>
<sequence>MKQKKSKDHTDYKTKFSSPAKSSGIRKRSNEQYLSKCPKSGENGEAPIVLEELSNRYTDNLIGKIPRCSRGFGSSKRRKVKEDYTIKSNPEDAETTSKKCHQCRKKERAVFVPCTKCPKMYCLWCIRKWYPNLTVSDISHECPFCRNNCNCSVCLRSRGTIKTSNSSITDEERVQHLQYMINLLIPFIQHICEEQSQELEIEAKIQGKSSSEIEIPQTSCENERIYCDHCATSFTDLYRSCPECSFEICLNCCKEIRNGSISPRCNMKFQYVNKGCDYMHGGDPLPVSSDFGTLRGHSKIFSKWEANSDGGIRCAPKEMGGCGGHVMELRRIFLNGWISDLEAKARNMVKGFSKTEQTVLQKEAISSCNSKIRAAFRDGTSDNNLYCPLSSDLINEGLLLFQKHWTQGEPIIVRDVLKQGTGLSWEPMVTLRALCENGVPGISSNTTELKAIDCLSCCEVEINTRTFFKGYTQGRAYANLWPEMLKLKDWPPSDKFDDLLPRHCDEFIRCLPFQEYCDPQNGILNLAVKLPSHVLKPDLGPKTYIAYGIKEELGRGDSVTKLHCDMSDAVNILIHTTEVTLSDEQHSAIPKLKKAHIAQDEKEGRARGRVDEFLNEGLCKDNREEYKSSVSKETGGALWDIFRREDTEKLEAYLRKHSKEFRHTYCSPVEEVVHPIHDQCFYLTLEHKKNLKKEFGVEPWTFEQQLGEAVFIPAGCAHQVRNLKSCTKVAVDFVSPENVHMCLHLTEEFRRLPKNHKAREDKLEIQKMIVYAVDSAVKELETLRS</sequence>
<dbReference type="InterPro" id="IPR018866">
    <property type="entry name" value="Znf-4CXXC_R1"/>
</dbReference>
<dbReference type="SUPFAM" id="SSF51197">
    <property type="entry name" value="Clavaminate synthase-like"/>
    <property type="match status" value="1"/>
</dbReference>
<keyword evidence="9" id="KW-0805">Transcription regulation</keyword>
<dbReference type="Pfam" id="PF02373">
    <property type="entry name" value="JmjC"/>
    <property type="match status" value="1"/>
</dbReference>
<evidence type="ECO:0000256" key="3">
    <source>
        <dbReference type="ARBA" id="ARBA00006801"/>
    </source>
</evidence>
<evidence type="ECO:0000256" key="10">
    <source>
        <dbReference type="ARBA" id="ARBA00023163"/>
    </source>
</evidence>
<feature type="region of interest" description="Disordered" evidence="14">
    <location>
        <begin position="1"/>
        <end position="44"/>
    </location>
</feature>
<dbReference type="InterPro" id="IPR045109">
    <property type="entry name" value="LSDs-like"/>
</dbReference>
<keyword evidence="5 13" id="KW-0863">Zinc-finger</keyword>
<keyword evidence="18" id="KW-1185">Reference proteome</keyword>
<keyword evidence="10" id="KW-0804">Transcription</keyword>
<comment type="cofactor">
    <cofactor evidence="1">
        <name>Fe(2+)</name>
        <dbReference type="ChEBI" id="CHEBI:29033"/>
    </cofactor>
</comment>
<keyword evidence="6" id="KW-0862">Zinc</keyword>
<gene>
    <name evidence="17" type="ORF">DEO72_LG1g792</name>
</gene>
<dbReference type="GO" id="GO:0003712">
    <property type="term" value="F:transcription coregulator activity"/>
    <property type="evidence" value="ECO:0007669"/>
    <property type="project" value="TreeGrafter"/>
</dbReference>
<dbReference type="GO" id="GO:0006357">
    <property type="term" value="P:regulation of transcription by RNA polymerase II"/>
    <property type="evidence" value="ECO:0007669"/>
    <property type="project" value="TreeGrafter"/>
</dbReference>
<dbReference type="Gene3D" id="2.60.120.650">
    <property type="entry name" value="Cupin"/>
    <property type="match status" value="1"/>
</dbReference>
<evidence type="ECO:0000256" key="11">
    <source>
        <dbReference type="ARBA" id="ARBA00023242"/>
    </source>
</evidence>
<dbReference type="GO" id="GO:0000118">
    <property type="term" value="C:histone deacetylase complex"/>
    <property type="evidence" value="ECO:0007669"/>
    <property type="project" value="TreeGrafter"/>
</dbReference>
<keyword evidence="7" id="KW-0560">Oxidoreductase</keyword>
<evidence type="ECO:0008006" key="19">
    <source>
        <dbReference type="Google" id="ProtNLM"/>
    </source>
</evidence>
<dbReference type="SMART" id="SM00558">
    <property type="entry name" value="JmjC"/>
    <property type="match status" value="1"/>
</dbReference>
<feature type="domain" description="RING-type" evidence="15">
    <location>
        <begin position="100"/>
        <end position="146"/>
    </location>
</feature>
<name>A0A4D6KKQ9_VIGUN</name>
<protein>
    <recommendedName>
        <fullName evidence="19">Transcription factor jumonji</fullName>
    </recommendedName>
</protein>
<keyword evidence="8" id="KW-0408">Iron</keyword>
<evidence type="ECO:0000259" key="15">
    <source>
        <dbReference type="PROSITE" id="PS50089"/>
    </source>
</evidence>
<dbReference type="PROSITE" id="PS50089">
    <property type="entry name" value="ZF_RING_2"/>
    <property type="match status" value="1"/>
</dbReference>
<comment type="function">
    <text evidence="12">May function as histone H3 lysine demethylase and be involved in regulation of gene expression.</text>
</comment>
<reference evidence="17 18" key="1">
    <citation type="submission" date="2019-04" db="EMBL/GenBank/DDBJ databases">
        <title>An improved genome assembly and genetic linkage map for asparagus bean, Vigna unguiculata ssp. sesquipedialis.</title>
        <authorList>
            <person name="Xia Q."/>
            <person name="Zhang R."/>
            <person name="Dong Y."/>
        </authorList>
    </citation>
    <scope>NUCLEOTIDE SEQUENCE [LARGE SCALE GENOMIC DNA]</scope>
    <source>
        <tissue evidence="17">Leaf</tissue>
    </source>
</reference>
<dbReference type="PROSITE" id="PS51184">
    <property type="entry name" value="JMJC"/>
    <property type="match status" value="1"/>
</dbReference>
<organism evidence="17 18">
    <name type="scientific">Vigna unguiculata</name>
    <name type="common">Cowpea</name>
    <dbReference type="NCBI Taxonomy" id="3917"/>
    <lineage>
        <taxon>Eukaryota</taxon>
        <taxon>Viridiplantae</taxon>
        <taxon>Streptophyta</taxon>
        <taxon>Embryophyta</taxon>
        <taxon>Tracheophyta</taxon>
        <taxon>Spermatophyta</taxon>
        <taxon>Magnoliopsida</taxon>
        <taxon>eudicotyledons</taxon>
        <taxon>Gunneridae</taxon>
        <taxon>Pentapetalae</taxon>
        <taxon>rosids</taxon>
        <taxon>fabids</taxon>
        <taxon>Fabales</taxon>
        <taxon>Fabaceae</taxon>
        <taxon>Papilionoideae</taxon>
        <taxon>50 kb inversion clade</taxon>
        <taxon>NPAAA clade</taxon>
        <taxon>indigoferoid/millettioid clade</taxon>
        <taxon>Phaseoleae</taxon>
        <taxon>Vigna</taxon>
    </lineage>
</organism>
<dbReference type="GO" id="GO:0032454">
    <property type="term" value="F:histone H3K9 demethylase activity"/>
    <property type="evidence" value="ECO:0007669"/>
    <property type="project" value="InterPro"/>
</dbReference>
<evidence type="ECO:0000256" key="6">
    <source>
        <dbReference type="ARBA" id="ARBA00022833"/>
    </source>
</evidence>
<evidence type="ECO:0000256" key="13">
    <source>
        <dbReference type="PROSITE-ProRule" id="PRU00175"/>
    </source>
</evidence>
<evidence type="ECO:0000256" key="14">
    <source>
        <dbReference type="SAM" id="MobiDB-lite"/>
    </source>
</evidence>
<dbReference type="AlphaFoldDB" id="A0A4D6KKQ9"/>
<evidence type="ECO:0000313" key="18">
    <source>
        <dbReference type="Proteomes" id="UP000501690"/>
    </source>
</evidence>
<dbReference type="GO" id="GO:0016491">
    <property type="term" value="F:oxidoreductase activity"/>
    <property type="evidence" value="ECO:0007669"/>
    <property type="project" value="UniProtKB-KW"/>
</dbReference>
<dbReference type="GO" id="GO:0031490">
    <property type="term" value="F:chromatin DNA binding"/>
    <property type="evidence" value="ECO:0007669"/>
    <property type="project" value="TreeGrafter"/>
</dbReference>
<keyword evidence="4" id="KW-0479">Metal-binding</keyword>
<dbReference type="InterPro" id="IPR001841">
    <property type="entry name" value="Znf_RING"/>
</dbReference>
<accession>A0A4D6KKQ9</accession>
<proteinExistence type="inferred from homology"/>
<feature type="domain" description="JmjC" evidence="16">
    <location>
        <begin position="519"/>
        <end position="750"/>
    </location>
</feature>
<comment type="similarity">
    <text evidence="3">Belongs to the JARID1 histone demethylase family.</text>
</comment>
<comment type="subcellular location">
    <subcellularLocation>
        <location evidence="2">Nucleus</location>
    </subcellularLocation>
</comment>
<evidence type="ECO:0000259" key="16">
    <source>
        <dbReference type="PROSITE" id="PS51184"/>
    </source>
</evidence>
<dbReference type="EMBL" id="CP039345">
    <property type="protein sequence ID" value="QCD77170.1"/>
    <property type="molecule type" value="Genomic_DNA"/>
</dbReference>
<dbReference type="Pfam" id="PF10497">
    <property type="entry name" value="zf-4CXXC_R1"/>
    <property type="match status" value="1"/>
</dbReference>
<dbReference type="GO" id="GO:0008270">
    <property type="term" value="F:zinc ion binding"/>
    <property type="evidence" value="ECO:0007669"/>
    <property type="project" value="UniProtKB-KW"/>
</dbReference>
<dbReference type="FunFam" id="2.60.120.650:FF:000026">
    <property type="entry name" value="Transcription factor jumonji domain-containing protein"/>
    <property type="match status" value="1"/>
</dbReference>
<dbReference type="GO" id="GO:0000785">
    <property type="term" value="C:chromatin"/>
    <property type="evidence" value="ECO:0007669"/>
    <property type="project" value="TreeGrafter"/>
</dbReference>
<evidence type="ECO:0000256" key="7">
    <source>
        <dbReference type="ARBA" id="ARBA00023002"/>
    </source>
</evidence>
<evidence type="ECO:0000256" key="2">
    <source>
        <dbReference type="ARBA" id="ARBA00004123"/>
    </source>
</evidence>
<evidence type="ECO:0000256" key="8">
    <source>
        <dbReference type="ARBA" id="ARBA00023004"/>
    </source>
</evidence>
<evidence type="ECO:0000313" key="17">
    <source>
        <dbReference type="EMBL" id="QCD77170.1"/>
    </source>
</evidence>
<dbReference type="PANTHER" id="PTHR12549:SF50">
    <property type="entry name" value="TRANSCRIPTION FACTOR JUMONJI (JMJC) DOMAIN PROTEIN"/>
    <property type="match status" value="1"/>
</dbReference>
<evidence type="ECO:0000256" key="9">
    <source>
        <dbReference type="ARBA" id="ARBA00023015"/>
    </source>
</evidence>
<dbReference type="Proteomes" id="UP000501690">
    <property type="component" value="Linkage Group LG1"/>
</dbReference>
<evidence type="ECO:0000256" key="4">
    <source>
        <dbReference type="ARBA" id="ARBA00022723"/>
    </source>
</evidence>
<evidence type="ECO:0000256" key="1">
    <source>
        <dbReference type="ARBA" id="ARBA00001954"/>
    </source>
</evidence>
<evidence type="ECO:0000256" key="5">
    <source>
        <dbReference type="ARBA" id="ARBA00022771"/>
    </source>
</evidence>
<keyword evidence="11" id="KW-0539">Nucleus</keyword>
<evidence type="ECO:0000256" key="12">
    <source>
        <dbReference type="ARBA" id="ARBA00060112"/>
    </source>
</evidence>
<dbReference type="PANTHER" id="PTHR12549">
    <property type="entry name" value="JMJC DOMAIN-CONTAINING HISTONE DEMETHYLATION PROTEIN"/>
    <property type="match status" value="1"/>
</dbReference>